<keyword evidence="1" id="KW-0378">Hydrolase</keyword>
<evidence type="ECO:0000256" key="1">
    <source>
        <dbReference type="ARBA" id="ARBA00022801"/>
    </source>
</evidence>
<evidence type="ECO:0000313" key="3">
    <source>
        <dbReference type="EMBL" id="SFF23572.1"/>
    </source>
</evidence>
<dbReference type="Proteomes" id="UP000199645">
    <property type="component" value="Unassembled WGS sequence"/>
</dbReference>
<dbReference type="EMBL" id="FONV01000007">
    <property type="protein sequence ID" value="SFF23572.1"/>
    <property type="molecule type" value="Genomic_DNA"/>
</dbReference>
<organism evidence="3 4">
    <name type="scientific">Actinoplanes philippinensis</name>
    <dbReference type="NCBI Taxonomy" id="35752"/>
    <lineage>
        <taxon>Bacteria</taxon>
        <taxon>Bacillati</taxon>
        <taxon>Actinomycetota</taxon>
        <taxon>Actinomycetes</taxon>
        <taxon>Micromonosporales</taxon>
        <taxon>Micromonosporaceae</taxon>
        <taxon>Actinoplanes</taxon>
    </lineage>
</organism>
<dbReference type="Gene3D" id="3.60.40.10">
    <property type="entry name" value="PPM-type phosphatase domain"/>
    <property type="match status" value="1"/>
</dbReference>
<dbReference type="InterPro" id="IPR052016">
    <property type="entry name" value="Bact_Sigma-Reg"/>
</dbReference>
<reference evidence="3 4" key="1">
    <citation type="submission" date="2016-10" db="EMBL/GenBank/DDBJ databases">
        <authorList>
            <person name="de Groot N.N."/>
        </authorList>
    </citation>
    <scope>NUCLEOTIDE SEQUENCE [LARGE SCALE GENOMIC DNA]</scope>
    <source>
        <strain evidence="3 4">DSM 43019</strain>
    </source>
</reference>
<feature type="domain" description="PPM-type phosphatase" evidence="2">
    <location>
        <begin position="2"/>
        <end position="65"/>
    </location>
</feature>
<name>A0A1I2H1M0_9ACTN</name>
<dbReference type="PANTHER" id="PTHR43156">
    <property type="entry name" value="STAGE II SPORULATION PROTEIN E-RELATED"/>
    <property type="match status" value="1"/>
</dbReference>
<dbReference type="AlphaFoldDB" id="A0A1I2H1M0"/>
<evidence type="ECO:0000313" key="4">
    <source>
        <dbReference type="Proteomes" id="UP000199645"/>
    </source>
</evidence>
<accession>A0A1I2H1M0</accession>
<dbReference type="PANTHER" id="PTHR43156:SF2">
    <property type="entry name" value="STAGE II SPORULATION PROTEIN E"/>
    <property type="match status" value="1"/>
</dbReference>
<protein>
    <submittedName>
        <fullName evidence="3">Stage II sporulation protein E (SpoIIE)</fullName>
    </submittedName>
</protein>
<dbReference type="InterPro" id="IPR001932">
    <property type="entry name" value="PPM-type_phosphatase-like_dom"/>
</dbReference>
<keyword evidence="4" id="KW-1185">Reference proteome</keyword>
<evidence type="ECO:0000259" key="2">
    <source>
        <dbReference type="Pfam" id="PF07228"/>
    </source>
</evidence>
<dbReference type="Pfam" id="PF07228">
    <property type="entry name" value="SpoIIE"/>
    <property type="match status" value="1"/>
</dbReference>
<dbReference type="STRING" id="35752.SAMN05421541_107387"/>
<dbReference type="GO" id="GO:0016791">
    <property type="term" value="F:phosphatase activity"/>
    <property type="evidence" value="ECO:0007669"/>
    <property type="project" value="TreeGrafter"/>
</dbReference>
<sequence>MPGALLLCYTDGLVERRGEVIDTGLDRLVATVRADTPEVVCATVMSDAADASPSDDVAVLAVRRHG</sequence>
<gene>
    <name evidence="3" type="ORF">SAMN05421541_107387</name>
</gene>
<dbReference type="InterPro" id="IPR036457">
    <property type="entry name" value="PPM-type-like_dom_sf"/>
</dbReference>
<proteinExistence type="predicted"/>